<feature type="compositionally biased region" description="Basic residues" evidence="17">
    <location>
        <begin position="64"/>
        <end position="73"/>
    </location>
</feature>
<comment type="caution">
    <text evidence="22">The sequence shown here is derived from an EMBL/GenBank/DDBJ whole genome shotgun (WGS) entry which is preliminary data.</text>
</comment>
<evidence type="ECO:0000256" key="8">
    <source>
        <dbReference type="ARBA" id="ARBA00022801"/>
    </source>
</evidence>
<dbReference type="PROSITE" id="PS01359">
    <property type="entry name" value="ZF_PHD_1"/>
    <property type="match status" value="1"/>
</dbReference>
<dbReference type="Pfam" id="PF00385">
    <property type="entry name" value="Chromo"/>
    <property type="match status" value="1"/>
</dbReference>
<feature type="compositionally biased region" description="Basic and acidic residues" evidence="17">
    <location>
        <begin position="276"/>
        <end position="289"/>
    </location>
</feature>
<dbReference type="GO" id="GO:0005524">
    <property type="term" value="F:ATP binding"/>
    <property type="evidence" value="ECO:0007669"/>
    <property type="project" value="UniProtKB-KW"/>
</dbReference>
<feature type="region of interest" description="Disordered" evidence="17">
    <location>
        <begin position="1333"/>
        <end position="1386"/>
    </location>
</feature>
<dbReference type="InterPro" id="IPR012958">
    <property type="entry name" value="CHD_N"/>
</dbReference>
<dbReference type="Gene3D" id="3.30.40.10">
    <property type="entry name" value="Zinc/RING finger domain, C3HC4 (zinc finger)"/>
    <property type="match status" value="2"/>
</dbReference>
<dbReference type="Pfam" id="PF00176">
    <property type="entry name" value="SNF2-rel_dom"/>
    <property type="match status" value="1"/>
</dbReference>
<keyword evidence="9" id="KW-0862">Zinc</keyword>
<dbReference type="FunFam" id="1.10.10.60:FF:000037">
    <property type="entry name" value="chromodomain-helicase-DNA-binding protein 3 isoform X1"/>
    <property type="match status" value="1"/>
</dbReference>
<dbReference type="GO" id="GO:0016887">
    <property type="term" value="F:ATP hydrolysis activity"/>
    <property type="evidence" value="ECO:0007669"/>
    <property type="project" value="TreeGrafter"/>
</dbReference>
<dbReference type="InterPro" id="IPR009463">
    <property type="entry name" value="DUF1087"/>
</dbReference>
<dbReference type="Pfam" id="PF00271">
    <property type="entry name" value="Helicase_C"/>
    <property type="match status" value="1"/>
</dbReference>
<dbReference type="Pfam" id="PF08073">
    <property type="entry name" value="CHDNT"/>
    <property type="match status" value="1"/>
</dbReference>
<feature type="compositionally biased region" description="Polar residues" evidence="17">
    <location>
        <begin position="1522"/>
        <end position="1547"/>
    </location>
</feature>
<feature type="compositionally biased region" description="Basic and acidic residues" evidence="17">
    <location>
        <begin position="1636"/>
        <end position="1645"/>
    </location>
</feature>
<dbReference type="InterPro" id="IPR012957">
    <property type="entry name" value="CHD_C2"/>
</dbReference>
<dbReference type="PANTHER" id="PTHR45623:SF17">
    <property type="entry name" value="CHROMODOMAIN-HELICASE-DNA-BINDING PROTEIN 3-RELATED"/>
    <property type="match status" value="1"/>
</dbReference>
<dbReference type="GO" id="GO:0034728">
    <property type="term" value="P:nucleosome organization"/>
    <property type="evidence" value="ECO:0007669"/>
    <property type="project" value="UniProtKB-ARBA"/>
</dbReference>
<evidence type="ECO:0000256" key="15">
    <source>
        <dbReference type="ARBA" id="ARBA00049360"/>
    </source>
</evidence>
<dbReference type="GO" id="GO:0005634">
    <property type="term" value="C:nucleus"/>
    <property type="evidence" value="ECO:0007669"/>
    <property type="project" value="UniProtKB-SubCell"/>
</dbReference>
<evidence type="ECO:0008006" key="24">
    <source>
        <dbReference type="Google" id="ProtNLM"/>
    </source>
</evidence>
<comment type="similarity">
    <text evidence="2">Belongs to the SNF2/RAD54 helicase family.</text>
</comment>
<feature type="compositionally biased region" description="Basic residues" evidence="17">
    <location>
        <begin position="243"/>
        <end position="259"/>
    </location>
</feature>
<dbReference type="GO" id="GO:0003677">
    <property type="term" value="F:DNA binding"/>
    <property type="evidence" value="ECO:0007669"/>
    <property type="project" value="UniProtKB-KW"/>
</dbReference>
<protein>
    <recommendedName>
        <fullName evidence="24">Chromodomain-helicase-DNA-binding protein Mi-2 homolog</fullName>
    </recommendedName>
</protein>
<dbReference type="InterPro" id="IPR023780">
    <property type="entry name" value="Chromo_domain"/>
</dbReference>
<dbReference type="CDD" id="cd18793">
    <property type="entry name" value="SF2_C_SNF"/>
    <property type="match status" value="1"/>
</dbReference>
<feature type="region of interest" description="Disordered" evidence="17">
    <location>
        <begin position="196"/>
        <end position="342"/>
    </location>
</feature>
<evidence type="ECO:0000256" key="1">
    <source>
        <dbReference type="ARBA" id="ARBA00004123"/>
    </source>
</evidence>
<dbReference type="SMART" id="SM01146">
    <property type="entry name" value="DUF1086"/>
    <property type="match status" value="1"/>
</dbReference>
<dbReference type="Gene3D" id="1.10.10.60">
    <property type="entry name" value="Homeodomain-like"/>
    <property type="match status" value="1"/>
</dbReference>
<dbReference type="SUPFAM" id="SSF57903">
    <property type="entry name" value="FYVE/PHD zinc finger"/>
    <property type="match status" value="2"/>
</dbReference>
<dbReference type="PANTHER" id="PTHR45623">
    <property type="entry name" value="CHROMODOMAIN-HELICASE-DNA-BINDING PROTEIN 3-RELATED-RELATED"/>
    <property type="match status" value="1"/>
</dbReference>
<evidence type="ECO:0000256" key="2">
    <source>
        <dbReference type="ARBA" id="ARBA00007025"/>
    </source>
</evidence>
<feature type="compositionally biased region" description="Basic residues" evidence="17">
    <location>
        <begin position="310"/>
        <end position="330"/>
    </location>
</feature>
<evidence type="ECO:0000259" key="18">
    <source>
        <dbReference type="PROSITE" id="PS50013"/>
    </source>
</evidence>
<keyword evidence="14" id="KW-0539">Nucleus</keyword>
<dbReference type="InterPro" id="IPR011011">
    <property type="entry name" value="Znf_FYVE_PHD"/>
</dbReference>
<evidence type="ECO:0000256" key="14">
    <source>
        <dbReference type="ARBA" id="ARBA00023242"/>
    </source>
</evidence>
<dbReference type="InterPro" id="IPR001650">
    <property type="entry name" value="Helicase_C-like"/>
</dbReference>
<dbReference type="Pfam" id="PF08074">
    <property type="entry name" value="CHDCT2"/>
    <property type="match status" value="1"/>
</dbReference>
<dbReference type="InterPro" id="IPR000953">
    <property type="entry name" value="Chromo/chromo_shadow_dom"/>
</dbReference>
<dbReference type="InterPro" id="IPR001965">
    <property type="entry name" value="Znf_PHD"/>
</dbReference>
<feature type="compositionally biased region" description="Acidic residues" evidence="17">
    <location>
        <begin position="290"/>
        <end position="303"/>
    </location>
</feature>
<keyword evidence="7 16" id="KW-0863">Zinc-finger</keyword>
<dbReference type="PROSITE" id="PS50016">
    <property type="entry name" value="ZF_PHD_2"/>
    <property type="match status" value="2"/>
</dbReference>
<feature type="compositionally biased region" description="Acidic residues" evidence="17">
    <location>
        <begin position="228"/>
        <end position="239"/>
    </location>
</feature>
<name>A0AA88HB38_ARTSF</name>
<sequence length="1999" mass="228675">MAARAVDNAYEEYENEDDVGDSSRMDDSDHIEKDDEEDEFRPEEGGSKKKKKSKKHKEKEDRKKTRKKKKKKRGSDESEGDDDGGADSDMQEIFTPKTNRRQKSLTIPPPSPPPAPAVSVPDGMPTVSEVCKNFDLQDVGIEYTDQDFQNLTNYKLFQSRIRPFIQEANPKVPMSKLMMLVAAKWREFSAMSQPIVAEEPEESSVLAEDSDGVEESDVSASRAATLIESEEEEEEEEEEERPKRTKRTPKGRGRTKSRGSKVPTLKIKLGKRKRRGSDDDGSRSEKDSDAEFEQLLQDLEEKEDSDKAKKMERRAKNKRGSVLKTKKKLKTTTGLPGKGGDGYETDHQDYCEVCQQGGEIILCDTCPRAYHLVCLEPELEEAPEGKWSCPHCVSEGVPEKAEEEETRKRKVEPDVCKVCKEGGDDLLHCDTCPLCFHTFCLVPPLTSKPEGSWTCHRCLCEEMPYKAQKILTWRWKDAKPFDDPAPLHIQAKRPPLRRREFFVKLQYRSYWDCCWIDENYMEVYHMNLLRHYTRKVDMEEPPKMEDLLIKEEEKAAKNKQKMTEDLDDLDELSTKPKKWTRKRIAGAESDGLYERYYQYGVRPDWLVAHRVINHRSVKEGLQYLVKWRELAYDMATWEEENRDIPGLKSAIDEYHDLRYACGFESKKKKRKKGEKDEEQRQRRYKPPPESPTTSLNKKLEVQPEYIAGNNGMILHPYQMEGLNWLRYSWNNDTDTILADEMGLGKTIQTIVFLYSLYKEGHCPGPFLVTVPLSTIINWEREFETWAPDFYVVTYVGDKECRIVIREHELSFEEGAVRLSTKASRIRANTVKFHVLLTSYELIGIDAPLLSSIDWQVLVVDEAHRLKNNQSRFFKVLNNYVIRYKLLLTGTPLQNNLEELFHLLNFLCPSKFNNLHEFQNEFATINKEEQVKKLHDMLGPHMLRRLKSDVLKDMPSKSEFIVRVELSPMQKKYYKYILTRNYEALNTKGGGHQMSLLNIVMDLRKCCNHPYLFPTAQEEAPYNPNGSYEYTACTKNSGKLVVLSKMLRVLKKQGHRVLIFSQMTKLLDILEDFLEGENYKYERIDGGITGSLRQDAIDRFNAPGAEQFVFLLSTKAGGLGINLATADTVIIYDSDWNPHNDIQAFSRAHRIGQANKVMIYRFVTRNSIEERVVQMAKKKMMLTHLVVHPGMGGGAGAPGKSGFSKQELDDILKFGTEELFKEDANEEEIHYDDKAIEDLVDRSNEGIEQKESWANEYLSSFKVASYATKEGAEEEETDTEIIKQDADNTDPVYWEKLLRHHYEQAQEDVQKSLGKGKRVRKQVNYTDIVQDAKDAWQGNASDGQSDYSAESEKDDELDDDFDNENDERRSKPKSKKSEPDKYRPLPPLLARVNGNIEVLGFNARQRKAFLNAIMRYGMPPQEATNTQWLVRDLKGKPERHFRSYVSLFMRHLCEPGNESAETFADGVPREGISRQHVLTRIGVMALIRKKVLEFEHINGYYSMPELVRKKPVEVKPAEVGSGKSASTVPSNAPTLSSNVPSTQTSVPTQLKEEHKVEPEETKDKPEEPKDKPEEAKKEDSEESKKEESEGPKKEEGEETKKEKNDEPMEVDEPKSKEETKLKMESENLPTEKPVAGEIKEEIKEENIIQGNVEQKEPEIIASAVSASSTPAPLTPSTPAPPTPSTPAPPTPSNENKTEEEREEKTKAAEETPKRLRKVIDIESEKENKDFMFNIADGGFTELHTLWQNEEKAAVPKRIYEIWHRRHDYWLLAGVVTHGYGRWQDIQNDTRFNIINEPFKMDAGKGNFLEIKNKFLARRFKLLEQALVIEEQLRRAAQLSLTQEPGNVAMTLNARFAEIECLAESHQHLSKESLAGNKPANAVLHKVLNQLEELLSDMKSDVSRLPASLARLTPVAQRLYMSERSILSRLAAGANKQPQQQQEQPGLSLNMFPASVTNGHLPGPFGSIDISSFKPQYTIPGQTAPQAAFPGTRPPATSEMK</sequence>
<dbReference type="InterPro" id="IPR049730">
    <property type="entry name" value="SNF2/RAD54-like_C"/>
</dbReference>
<dbReference type="FunFam" id="3.40.50.10810:FF:000001">
    <property type="entry name" value="chromodomain-helicase-DNA-binding protein 3 isoform X1"/>
    <property type="match status" value="1"/>
</dbReference>
<dbReference type="CDD" id="cd17994">
    <property type="entry name" value="DEXHc_CHD3_4_5"/>
    <property type="match status" value="1"/>
</dbReference>
<feature type="region of interest" description="Disordered" evidence="17">
    <location>
        <begin position="1517"/>
        <end position="1710"/>
    </location>
</feature>
<evidence type="ECO:0000256" key="5">
    <source>
        <dbReference type="ARBA" id="ARBA00022737"/>
    </source>
</evidence>
<dbReference type="PROSITE" id="PS51194">
    <property type="entry name" value="HELICASE_CTER"/>
    <property type="match status" value="1"/>
</dbReference>
<keyword evidence="4" id="KW-0479">Metal-binding</keyword>
<evidence type="ECO:0000256" key="11">
    <source>
        <dbReference type="ARBA" id="ARBA00023015"/>
    </source>
</evidence>
<dbReference type="SMART" id="SM01147">
    <property type="entry name" value="DUF1087"/>
    <property type="match status" value="1"/>
</dbReference>
<feature type="domain" description="Helicase ATP-binding" evidence="20">
    <location>
        <begin position="726"/>
        <end position="909"/>
    </location>
</feature>
<dbReference type="SUPFAM" id="SSF52540">
    <property type="entry name" value="P-loop containing nucleoside triphosphate hydrolases"/>
    <property type="match status" value="2"/>
</dbReference>
<dbReference type="GO" id="GO:0042393">
    <property type="term" value="F:histone binding"/>
    <property type="evidence" value="ECO:0007669"/>
    <property type="project" value="TreeGrafter"/>
</dbReference>
<feature type="compositionally biased region" description="Pro residues" evidence="17">
    <location>
        <begin position="107"/>
        <end position="116"/>
    </location>
</feature>
<feature type="compositionally biased region" description="Acidic residues" evidence="17">
    <location>
        <begin position="1351"/>
        <end position="1364"/>
    </location>
</feature>
<dbReference type="InterPro" id="IPR019786">
    <property type="entry name" value="Zinc_finger_PHD-type_CS"/>
</dbReference>
<evidence type="ECO:0000256" key="6">
    <source>
        <dbReference type="ARBA" id="ARBA00022741"/>
    </source>
</evidence>
<dbReference type="Gene3D" id="3.40.50.10810">
    <property type="entry name" value="Tandem AAA-ATPase domain"/>
    <property type="match status" value="1"/>
</dbReference>
<feature type="domain" description="Helicase C-terminal" evidence="21">
    <location>
        <begin position="1041"/>
        <end position="1190"/>
    </location>
</feature>
<dbReference type="InterPro" id="IPR016197">
    <property type="entry name" value="Chromo-like_dom_sf"/>
</dbReference>
<keyword evidence="13" id="KW-0804">Transcription</keyword>
<evidence type="ECO:0000256" key="16">
    <source>
        <dbReference type="PROSITE-ProRule" id="PRU00146"/>
    </source>
</evidence>
<dbReference type="PROSITE" id="PS50013">
    <property type="entry name" value="CHROMO_2"/>
    <property type="match status" value="1"/>
</dbReference>
<evidence type="ECO:0000256" key="4">
    <source>
        <dbReference type="ARBA" id="ARBA00022723"/>
    </source>
</evidence>
<dbReference type="InterPro" id="IPR013083">
    <property type="entry name" value="Znf_RING/FYVE/PHD"/>
</dbReference>
<dbReference type="InterPro" id="IPR009462">
    <property type="entry name" value="CHD_II_SANT-like"/>
</dbReference>
<dbReference type="Pfam" id="PF06461">
    <property type="entry name" value="CHDII_SANT-like"/>
    <property type="match status" value="1"/>
</dbReference>
<evidence type="ECO:0000259" key="19">
    <source>
        <dbReference type="PROSITE" id="PS50016"/>
    </source>
</evidence>
<feature type="compositionally biased region" description="Polar residues" evidence="17">
    <location>
        <begin position="1337"/>
        <end position="1347"/>
    </location>
</feature>
<evidence type="ECO:0000313" key="22">
    <source>
        <dbReference type="EMBL" id="KAK2705740.1"/>
    </source>
</evidence>
<dbReference type="SMART" id="SM00490">
    <property type="entry name" value="HELICc"/>
    <property type="match status" value="1"/>
</dbReference>
<keyword evidence="10" id="KW-0067">ATP-binding</keyword>
<feature type="compositionally biased region" description="Low complexity" evidence="17">
    <location>
        <begin position="1660"/>
        <end position="1670"/>
    </location>
</feature>
<keyword evidence="3" id="KW-0597">Phosphoprotein</keyword>
<dbReference type="InterPro" id="IPR000330">
    <property type="entry name" value="SNF2_N"/>
</dbReference>
<evidence type="ECO:0000256" key="12">
    <source>
        <dbReference type="ARBA" id="ARBA00023125"/>
    </source>
</evidence>
<dbReference type="FunFam" id="3.40.50.300:FF:000015">
    <property type="entry name" value="chromodomain-helicase-DNA-binding protein 9 isoform X1"/>
    <property type="match status" value="1"/>
</dbReference>
<dbReference type="Gene3D" id="3.40.50.300">
    <property type="entry name" value="P-loop containing nucleotide triphosphate hydrolases"/>
    <property type="match status" value="1"/>
</dbReference>
<feature type="region of interest" description="Disordered" evidence="17">
    <location>
        <begin position="1"/>
        <end position="118"/>
    </location>
</feature>
<dbReference type="GO" id="GO:0003682">
    <property type="term" value="F:chromatin binding"/>
    <property type="evidence" value="ECO:0007669"/>
    <property type="project" value="TreeGrafter"/>
</dbReference>
<evidence type="ECO:0000259" key="21">
    <source>
        <dbReference type="PROSITE" id="PS51194"/>
    </source>
</evidence>
<dbReference type="CDD" id="cd15532">
    <property type="entry name" value="PHD2_CHD_II"/>
    <property type="match status" value="1"/>
</dbReference>
<keyword evidence="12" id="KW-0238">DNA-binding</keyword>
<evidence type="ECO:0000256" key="13">
    <source>
        <dbReference type="ARBA" id="ARBA00023163"/>
    </source>
</evidence>
<dbReference type="SUPFAM" id="SSF54160">
    <property type="entry name" value="Chromo domain-like"/>
    <property type="match status" value="2"/>
</dbReference>
<accession>A0AA88HB38</accession>
<keyword evidence="6" id="KW-0547">Nucleotide-binding</keyword>
<dbReference type="InterPro" id="IPR038718">
    <property type="entry name" value="SNF2-like_sf"/>
</dbReference>
<feature type="compositionally biased region" description="Basic residues" evidence="17">
    <location>
        <begin position="48"/>
        <end position="57"/>
    </location>
</feature>
<dbReference type="InterPro" id="IPR027417">
    <property type="entry name" value="P-loop_NTPase"/>
</dbReference>
<feature type="domain" description="PHD-type" evidence="19">
    <location>
        <begin position="413"/>
        <end position="461"/>
    </location>
</feature>
<feature type="compositionally biased region" description="Basic and acidic residues" evidence="17">
    <location>
        <begin position="1694"/>
        <end position="1710"/>
    </location>
</feature>
<evidence type="ECO:0000256" key="7">
    <source>
        <dbReference type="ARBA" id="ARBA00022771"/>
    </source>
</evidence>
<proteinExistence type="inferred from homology"/>
<dbReference type="Gene3D" id="2.40.50.40">
    <property type="match status" value="1"/>
</dbReference>
<keyword evidence="23" id="KW-1185">Reference proteome</keyword>
<feature type="compositionally biased region" description="Acidic residues" evidence="17">
    <location>
        <begin position="77"/>
        <end position="90"/>
    </location>
</feature>
<evidence type="ECO:0000256" key="3">
    <source>
        <dbReference type="ARBA" id="ARBA00022553"/>
    </source>
</evidence>
<comment type="catalytic activity">
    <reaction evidence="15">
        <text>ATP + H2O = ADP + phosphate + H(+)</text>
        <dbReference type="Rhea" id="RHEA:13065"/>
        <dbReference type="ChEBI" id="CHEBI:15377"/>
        <dbReference type="ChEBI" id="CHEBI:15378"/>
        <dbReference type="ChEBI" id="CHEBI:30616"/>
        <dbReference type="ChEBI" id="CHEBI:43474"/>
        <dbReference type="ChEBI" id="CHEBI:456216"/>
    </reaction>
</comment>
<evidence type="ECO:0000259" key="20">
    <source>
        <dbReference type="PROSITE" id="PS51192"/>
    </source>
</evidence>
<dbReference type="CDD" id="cd18662">
    <property type="entry name" value="CD2_tandem_CHD3-4_like"/>
    <property type="match status" value="1"/>
</dbReference>
<keyword evidence="5" id="KW-0677">Repeat</keyword>
<feature type="domain" description="Chromo" evidence="18">
    <location>
        <begin position="606"/>
        <end position="656"/>
    </location>
</feature>
<feature type="compositionally biased region" description="Basic and acidic residues" evidence="17">
    <location>
        <begin position="1549"/>
        <end position="1624"/>
    </location>
</feature>
<organism evidence="22 23">
    <name type="scientific">Artemia franciscana</name>
    <name type="common">Brine shrimp</name>
    <name type="synonym">Artemia sanfranciscana</name>
    <dbReference type="NCBI Taxonomy" id="6661"/>
    <lineage>
        <taxon>Eukaryota</taxon>
        <taxon>Metazoa</taxon>
        <taxon>Ecdysozoa</taxon>
        <taxon>Arthropoda</taxon>
        <taxon>Crustacea</taxon>
        <taxon>Branchiopoda</taxon>
        <taxon>Anostraca</taxon>
        <taxon>Artemiidae</taxon>
        <taxon>Artemia</taxon>
    </lineage>
</organism>
<feature type="region of interest" description="Disordered" evidence="17">
    <location>
        <begin position="668"/>
        <end position="698"/>
    </location>
</feature>
<dbReference type="FunFam" id="3.30.40.10:FF:000001">
    <property type="entry name" value="chromodomain-helicase-DNA-binding protein 3 isoform X1"/>
    <property type="match status" value="1"/>
</dbReference>
<feature type="compositionally biased region" description="Acidic residues" evidence="17">
    <location>
        <begin position="9"/>
        <end position="20"/>
    </location>
</feature>
<dbReference type="SMART" id="SM00298">
    <property type="entry name" value="CHROMO"/>
    <property type="match status" value="2"/>
</dbReference>
<feature type="compositionally biased region" description="Acidic residues" evidence="17">
    <location>
        <begin position="198"/>
        <end position="217"/>
    </location>
</feature>
<feature type="domain" description="PHD-type" evidence="19">
    <location>
        <begin position="348"/>
        <end position="395"/>
    </location>
</feature>
<evidence type="ECO:0000256" key="10">
    <source>
        <dbReference type="ARBA" id="ARBA00022840"/>
    </source>
</evidence>
<evidence type="ECO:0000256" key="17">
    <source>
        <dbReference type="SAM" id="MobiDB-lite"/>
    </source>
</evidence>
<dbReference type="GO" id="GO:0140658">
    <property type="term" value="F:ATP-dependent chromatin remodeler activity"/>
    <property type="evidence" value="ECO:0007669"/>
    <property type="project" value="TreeGrafter"/>
</dbReference>
<dbReference type="EMBL" id="JAVRJZ010000020">
    <property type="protein sequence ID" value="KAK2705740.1"/>
    <property type="molecule type" value="Genomic_DNA"/>
</dbReference>
<dbReference type="PROSITE" id="PS51192">
    <property type="entry name" value="HELICASE_ATP_BIND_1"/>
    <property type="match status" value="1"/>
</dbReference>
<feature type="compositionally biased region" description="Basic and acidic residues" evidence="17">
    <location>
        <begin position="21"/>
        <end position="33"/>
    </location>
</feature>
<dbReference type="GO" id="GO:0000791">
    <property type="term" value="C:euchromatin"/>
    <property type="evidence" value="ECO:0007669"/>
    <property type="project" value="UniProtKB-ARBA"/>
</dbReference>
<dbReference type="Proteomes" id="UP001187531">
    <property type="component" value="Unassembled WGS sequence"/>
</dbReference>
<dbReference type="InterPro" id="IPR019787">
    <property type="entry name" value="Znf_PHD-finger"/>
</dbReference>
<feature type="compositionally biased region" description="Pro residues" evidence="17">
    <location>
        <begin position="1671"/>
        <end position="1690"/>
    </location>
</feature>
<reference evidence="22" key="1">
    <citation type="submission" date="2023-07" db="EMBL/GenBank/DDBJ databases">
        <title>Chromosome-level genome assembly of Artemia franciscana.</title>
        <authorList>
            <person name="Jo E."/>
        </authorList>
    </citation>
    <scope>NUCLEOTIDE SEQUENCE</scope>
    <source>
        <tissue evidence="22">Whole body</tissue>
    </source>
</reference>
<feature type="region of interest" description="Disordered" evidence="17">
    <location>
        <begin position="1977"/>
        <end position="1999"/>
    </location>
</feature>
<dbReference type="GO" id="GO:0008270">
    <property type="term" value="F:zinc ion binding"/>
    <property type="evidence" value="ECO:0007669"/>
    <property type="project" value="UniProtKB-KW"/>
</dbReference>
<keyword evidence="11" id="KW-0805">Transcription regulation</keyword>
<comment type="subcellular location">
    <subcellularLocation>
        <location evidence="1">Nucleus</location>
    </subcellularLocation>
</comment>
<keyword evidence="8" id="KW-0378">Hydrolase</keyword>
<dbReference type="Pfam" id="PF06465">
    <property type="entry name" value="DUF1087"/>
    <property type="match status" value="1"/>
</dbReference>
<dbReference type="SMART" id="SM00249">
    <property type="entry name" value="PHD"/>
    <property type="match status" value="2"/>
</dbReference>
<dbReference type="SMART" id="SM00487">
    <property type="entry name" value="DEXDc"/>
    <property type="match status" value="1"/>
</dbReference>
<dbReference type="Pfam" id="PF00628">
    <property type="entry name" value="PHD"/>
    <property type="match status" value="2"/>
</dbReference>
<gene>
    <name evidence="22" type="ORF">QYM36_015939</name>
</gene>
<dbReference type="CDD" id="cd15531">
    <property type="entry name" value="PHD1_CHD_II"/>
    <property type="match status" value="1"/>
</dbReference>
<evidence type="ECO:0000256" key="9">
    <source>
        <dbReference type="ARBA" id="ARBA00022833"/>
    </source>
</evidence>
<dbReference type="InterPro" id="IPR014001">
    <property type="entry name" value="Helicase_ATP-bd"/>
</dbReference>
<evidence type="ECO:0000313" key="23">
    <source>
        <dbReference type="Proteomes" id="UP001187531"/>
    </source>
</evidence>